<feature type="transmembrane region" description="Helical" evidence="1">
    <location>
        <begin position="114"/>
        <end position="137"/>
    </location>
</feature>
<reference evidence="2 3" key="1">
    <citation type="submission" date="2015-11" db="EMBL/GenBank/DDBJ databases">
        <title>Genomic analysis of 38 Legionella species identifies large and diverse effector repertoires.</title>
        <authorList>
            <person name="Burstein D."/>
            <person name="Amaro F."/>
            <person name="Zusman T."/>
            <person name="Lifshitz Z."/>
            <person name="Cohen O."/>
            <person name="Gilbert J.A."/>
            <person name="Pupko T."/>
            <person name="Shuman H.A."/>
            <person name="Segal G."/>
        </authorList>
    </citation>
    <scope>NUCLEOTIDE SEQUENCE [LARGE SCALE GENOMIC DNA]</scope>
    <source>
        <strain evidence="2 3">ATCC 49180</strain>
    </source>
</reference>
<dbReference type="AlphaFoldDB" id="A0A0W0ZXH7"/>
<organism evidence="2 3">
    <name type="scientific">Legionella tucsonensis</name>
    <dbReference type="NCBI Taxonomy" id="40335"/>
    <lineage>
        <taxon>Bacteria</taxon>
        <taxon>Pseudomonadati</taxon>
        <taxon>Pseudomonadota</taxon>
        <taxon>Gammaproteobacteria</taxon>
        <taxon>Legionellales</taxon>
        <taxon>Legionellaceae</taxon>
        <taxon>Legionella</taxon>
    </lineage>
</organism>
<sequence>MAVKQYSRKLTMQLTIVLFLGWLAIIIWAISQWLLHGYPYAFEKVNVLVNTQREAITPVYQGSLLASLPLNAEPRWSLITIPYLNKLAVNDFFKDLIEKSQQFVQLILLSSQCLLIKLIILFAAIPLFSLTMIAGLVDGLNQRAIRTACLGRESSYVFHRLNHYLKRGLVILLMLWLALPVSITPAYVFVPVSLLMGLMIAMTASRFKKYL</sequence>
<keyword evidence="3" id="KW-1185">Reference proteome</keyword>
<dbReference type="Pfam" id="PF14348">
    <property type="entry name" value="DtrJ-like"/>
    <property type="match status" value="1"/>
</dbReference>
<keyword evidence="1" id="KW-0812">Transmembrane</keyword>
<comment type="caution">
    <text evidence="2">The sequence shown here is derived from an EMBL/GenBank/DDBJ whole genome shotgun (WGS) entry which is preliminary data.</text>
</comment>
<keyword evidence="1" id="KW-0472">Membrane</keyword>
<proteinExistence type="predicted"/>
<keyword evidence="1" id="KW-1133">Transmembrane helix</keyword>
<evidence type="ECO:0008006" key="4">
    <source>
        <dbReference type="Google" id="ProtNLM"/>
    </source>
</evidence>
<accession>A0A0W0ZXH7</accession>
<dbReference type="PATRIC" id="fig|40335.7.peg.1744"/>
<evidence type="ECO:0000256" key="1">
    <source>
        <dbReference type="SAM" id="Phobius"/>
    </source>
</evidence>
<dbReference type="NCBIfam" id="TIGR03747">
    <property type="entry name" value="conj_TIGR03747"/>
    <property type="match status" value="1"/>
</dbReference>
<protein>
    <recommendedName>
        <fullName evidence="4">Fe2+/Zn2+ uptake regulation protein</fullName>
    </recommendedName>
</protein>
<evidence type="ECO:0000313" key="3">
    <source>
        <dbReference type="Proteomes" id="UP000054693"/>
    </source>
</evidence>
<name>A0A0W0ZXH7_9GAMM</name>
<dbReference type="OrthoDB" id="8443503at2"/>
<dbReference type="InterPro" id="IPR022266">
    <property type="entry name" value="DtrJ-like"/>
</dbReference>
<gene>
    <name evidence="2" type="ORF">Ltuc_1644</name>
</gene>
<dbReference type="EMBL" id="LNZA01000001">
    <property type="protein sequence ID" value="KTD73797.1"/>
    <property type="molecule type" value="Genomic_DNA"/>
</dbReference>
<evidence type="ECO:0000313" key="2">
    <source>
        <dbReference type="EMBL" id="KTD73797.1"/>
    </source>
</evidence>
<dbReference type="STRING" id="40335.Ltuc_1644"/>
<feature type="transmembrane region" description="Helical" evidence="1">
    <location>
        <begin position="12"/>
        <end position="35"/>
    </location>
</feature>
<dbReference type="Proteomes" id="UP000054693">
    <property type="component" value="Unassembled WGS sequence"/>
</dbReference>
<feature type="transmembrane region" description="Helical" evidence="1">
    <location>
        <begin position="164"/>
        <end position="183"/>
    </location>
</feature>
<dbReference type="RefSeq" id="WP_058520796.1">
    <property type="nucleotide sequence ID" value="NZ_CAAAIP010000008.1"/>
</dbReference>